<dbReference type="Proteomes" id="UP000234323">
    <property type="component" value="Unassembled WGS sequence"/>
</dbReference>
<protein>
    <submittedName>
        <fullName evidence="1">Uncharacterized protein</fullName>
    </submittedName>
</protein>
<dbReference type="AlphaFoldDB" id="A0A2I1HPN6"/>
<name>A0A2I1HPN6_9GLOM</name>
<sequence length="79" mass="8914">MLRELKILVCVALAREDIDSKGGKLAGIYKKLDSHTFYAPDLQLIFQISGDAWAEIDLQIEAISRKTISDIFTNLVVYK</sequence>
<gene>
    <name evidence="1" type="ORF">RhiirA4_485016</name>
</gene>
<proteinExistence type="predicted"/>
<evidence type="ECO:0000313" key="2">
    <source>
        <dbReference type="Proteomes" id="UP000234323"/>
    </source>
</evidence>
<accession>A0A2I1HPN6</accession>
<reference evidence="1 2" key="1">
    <citation type="submission" date="2015-10" db="EMBL/GenBank/DDBJ databases">
        <title>Genome analyses suggest a sexual origin of heterokaryosis in a supposedly ancient asexual fungus.</title>
        <authorList>
            <person name="Ropars J."/>
            <person name="Sedzielewska K."/>
            <person name="Noel J."/>
            <person name="Charron P."/>
            <person name="Farinelli L."/>
            <person name="Marton T."/>
            <person name="Kruger M."/>
            <person name="Pelin A."/>
            <person name="Brachmann A."/>
            <person name="Corradi N."/>
        </authorList>
    </citation>
    <scope>NUCLEOTIDE SEQUENCE [LARGE SCALE GENOMIC DNA]</scope>
    <source>
        <strain evidence="1 2">A4</strain>
    </source>
</reference>
<organism evidence="1 2">
    <name type="scientific">Rhizophagus irregularis</name>
    <dbReference type="NCBI Taxonomy" id="588596"/>
    <lineage>
        <taxon>Eukaryota</taxon>
        <taxon>Fungi</taxon>
        <taxon>Fungi incertae sedis</taxon>
        <taxon>Mucoromycota</taxon>
        <taxon>Glomeromycotina</taxon>
        <taxon>Glomeromycetes</taxon>
        <taxon>Glomerales</taxon>
        <taxon>Glomeraceae</taxon>
        <taxon>Rhizophagus</taxon>
    </lineage>
</organism>
<evidence type="ECO:0000313" key="1">
    <source>
        <dbReference type="EMBL" id="PKY60841.1"/>
    </source>
</evidence>
<dbReference type="EMBL" id="LLXI01004649">
    <property type="protein sequence ID" value="PKY60841.1"/>
    <property type="molecule type" value="Genomic_DNA"/>
</dbReference>
<comment type="caution">
    <text evidence="1">The sequence shown here is derived from an EMBL/GenBank/DDBJ whole genome shotgun (WGS) entry which is preliminary data.</text>
</comment>
<keyword evidence="2" id="KW-1185">Reference proteome</keyword>